<dbReference type="NCBIfam" id="TIGR00172">
    <property type="entry name" value="maf"/>
    <property type="match status" value="1"/>
</dbReference>
<name>A0A196S8M1_BLAHN</name>
<reference evidence="3 4" key="1">
    <citation type="submission" date="2016-05" db="EMBL/GenBank/DDBJ databases">
        <title>Nuclear genome of Blastocystis sp. subtype 1 NandII.</title>
        <authorList>
            <person name="Gentekaki E."/>
            <person name="Curtis B."/>
            <person name="Stairs C."/>
            <person name="Eme L."/>
            <person name="Herman E."/>
            <person name="Klimes V."/>
            <person name="Arias M.C."/>
            <person name="Elias M."/>
            <person name="Hilliou F."/>
            <person name="Klute M."/>
            <person name="Malik S.-B."/>
            <person name="Pightling A."/>
            <person name="Rachubinski R."/>
            <person name="Salas D."/>
            <person name="Schlacht A."/>
            <person name="Suga H."/>
            <person name="Archibald J."/>
            <person name="Ball S.G."/>
            <person name="Clark G."/>
            <person name="Dacks J."/>
            <person name="Van Der Giezen M."/>
            <person name="Tsaousis A."/>
            <person name="Roger A."/>
        </authorList>
    </citation>
    <scope>NUCLEOTIDE SEQUENCE [LARGE SCALE GENOMIC DNA]</scope>
    <source>
        <strain evidence="4">ATCC 50177 / NandII</strain>
    </source>
</reference>
<evidence type="ECO:0000313" key="4">
    <source>
        <dbReference type="Proteomes" id="UP000078348"/>
    </source>
</evidence>
<dbReference type="Proteomes" id="UP000078348">
    <property type="component" value="Unassembled WGS sequence"/>
</dbReference>
<keyword evidence="3" id="KW-0808">Transferase</keyword>
<dbReference type="PIRSF" id="PIRSF006305">
    <property type="entry name" value="Maf"/>
    <property type="match status" value="1"/>
</dbReference>
<keyword evidence="2" id="KW-0378">Hydrolase</keyword>
<dbReference type="InterPro" id="IPR003697">
    <property type="entry name" value="Maf-like"/>
</dbReference>
<accession>A0A196S8M1</accession>
<gene>
    <name evidence="3" type="ORF">AV274_5904</name>
</gene>
<dbReference type="SUPFAM" id="SSF52972">
    <property type="entry name" value="ITPase-like"/>
    <property type="match status" value="1"/>
</dbReference>
<dbReference type="PANTHER" id="PTHR43213">
    <property type="entry name" value="BIFUNCTIONAL DTTP/UTP PYROPHOSPHATASE/METHYLTRANSFERASE PROTEIN-RELATED"/>
    <property type="match status" value="1"/>
</dbReference>
<dbReference type="STRING" id="478820.A0A196S8M1"/>
<dbReference type="GO" id="GO:0032259">
    <property type="term" value="P:methylation"/>
    <property type="evidence" value="ECO:0007669"/>
    <property type="project" value="UniProtKB-KW"/>
</dbReference>
<comment type="caution">
    <text evidence="3">The sequence shown here is derived from an EMBL/GenBank/DDBJ whole genome shotgun (WGS) entry which is preliminary data.</text>
</comment>
<evidence type="ECO:0000256" key="1">
    <source>
        <dbReference type="ARBA" id="ARBA00001968"/>
    </source>
</evidence>
<evidence type="ECO:0000313" key="3">
    <source>
        <dbReference type="EMBL" id="OAO12437.1"/>
    </source>
</evidence>
<protein>
    <submittedName>
        <fullName evidence="3">Acetylserotonin O-methyltransferase-like protein</fullName>
    </submittedName>
</protein>
<dbReference type="HAMAP" id="MF_00528">
    <property type="entry name" value="Maf"/>
    <property type="match status" value="1"/>
</dbReference>
<proteinExistence type="inferred from homology"/>
<keyword evidence="3" id="KW-0489">Methyltransferase</keyword>
<sequence length="201" mass="22025">MILPYLPLLNSKQIVLASQSPRRLQILQQVGLKFTVNVSRFEENLDKSSMTPEEYVKANAKGKAFDVYDRLKKEGNGVVPDLVIGCDTVVELNGKILEKPKSYDGACKMLSELSGRAHNVFSGVVLISHLRNEDTPTVKVFAEKTEVRMATLSEELIKAYVDTKEPMDKAGAYGIQGIGGCLISGIEGCYYNARPSSGNHA</sequence>
<dbReference type="Pfam" id="PF02545">
    <property type="entry name" value="Maf"/>
    <property type="match status" value="1"/>
</dbReference>
<dbReference type="OrthoDB" id="10267058at2759"/>
<dbReference type="Gene3D" id="3.90.950.10">
    <property type="match status" value="1"/>
</dbReference>
<dbReference type="InterPro" id="IPR029001">
    <property type="entry name" value="ITPase-like_fam"/>
</dbReference>
<dbReference type="CDD" id="cd00555">
    <property type="entry name" value="Maf"/>
    <property type="match status" value="1"/>
</dbReference>
<comment type="cofactor">
    <cofactor evidence="1">
        <name>a divalent metal cation</name>
        <dbReference type="ChEBI" id="CHEBI:60240"/>
    </cofactor>
</comment>
<evidence type="ECO:0000256" key="2">
    <source>
        <dbReference type="ARBA" id="ARBA00022801"/>
    </source>
</evidence>
<dbReference type="PANTHER" id="PTHR43213:SF5">
    <property type="entry name" value="BIFUNCTIONAL DTTP_UTP PYROPHOSPHATASE_METHYLTRANSFERASE PROTEIN-RELATED"/>
    <property type="match status" value="1"/>
</dbReference>
<keyword evidence="4" id="KW-1185">Reference proteome</keyword>
<dbReference type="GO" id="GO:0008168">
    <property type="term" value="F:methyltransferase activity"/>
    <property type="evidence" value="ECO:0007669"/>
    <property type="project" value="UniProtKB-KW"/>
</dbReference>
<organism evidence="3 4">
    <name type="scientific">Blastocystis sp. subtype 1 (strain ATCC 50177 / NandII)</name>
    <dbReference type="NCBI Taxonomy" id="478820"/>
    <lineage>
        <taxon>Eukaryota</taxon>
        <taxon>Sar</taxon>
        <taxon>Stramenopiles</taxon>
        <taxon>Bigyra</taxon>
        <taxon>Opalozoa</taxon>
        <taxon>Opalinata</taxon>
        <taxon>Blastocystidae</taxon>
        <taxon>Blastocystis</taxon>
    </lineage>
</organism>
<dbReference type="GO" id="GO:0047429">
    <property type="term" value="F:nucleoside triphosphate diphosphatase activity"/>
    <property type="evidence" value="ECO:0007669"/>
    <property type="project" value="InterPro"/>
</dbReference>
<dbReference type="AlphaFoldDB" id="A0A196S8M1"/>
<dbReference type="EMBL" id="LXWW01000544">
    <property type="protein sequence ID" value="OAO12437.1"/>
    <property type="molecule type" value="Genomic_DNA"/>
</dbReference>